<proteinExistence type="predicted"/>
<dbReference type="AlphaFoldDB" id="A0A1Z5R6A3"/>
<protein>
    <submittedName>
        <fullName evidence="2">Uncharacterized protein</fullName>
    </submittedName>
</protein>
<organism evidence="2 3">
    <name type="scientific">Sorghum bicolor</name>
    <name type="common">Sorghum</name>
    <name type="synonym">Sorghum vulgare</name>
    <dbReference type="NCBI Taxonomy" id="4558"/>
    <lineage>
        <taxon>Eukaryota</taxon>
        <taxon>Viridiplantae</taxon>
        <taxon>Streptophyta</taxon>
        <taxon>Embryophyta</taxon>
        <taxon>Tracheophyta</taxon>
        <taxon>Spermatophyta</taxon>
        <taxon>Magnoliopsida</taxon>
        <taxon>Liliopsida</taxon>
        <taxon>Poales</taxon>
        <taxon>Poaceae</taxon>
        <taxon>PACMAD clade</taxon>
        <taxon>Panicoideae</taxon>
        <taxon>Andropogonodae</taxon>
        <taxon>Andropogoneae</taxon>
        <taxon>Sorghinae</taxon>
        <taxon>Sorghum</taxon>
    </lineage>
</organism>
<reference evidence="3" key="2">
    <citation type="journal article" date="2018" name="Plant J.">
        <title>The Sorghum bicolor reference genome: improved assembly, gene annotations, a transcriptome atlas, and signatures of genome organization.</title>
        <authorList>
            <person name="McCormick R.F."/>
            <person name="Truong S.K."/>
            <person name="Sreedasyam A."/>
            <person name="Jenkins J."/>
            <person name="Shu S."/>
            <person name="Sims D."/>
            <person name="Kennedy M."/>
            <person name="Amirebrahimi M."/>
            <person name="Weers B.D."/>
            <person name="McKinley B."/>
            <person name="Mattison A."/>
            <person name="Morishige D.T."/>
            <person name="Grimwood J."/>
            <person name="Schmutz J."/>
            <person name="Mullet J.E."/>
        </authorList>
    </citation>
    <scope>NUCLEOTIDE SEQUENCE [LARGE SCALE GENOMIC DNA]</scope>
    <source>
        <strain evidence="3">cv. BTx623</strain>
    </source>
</reference>
<dbReference type="EMBL" id="CM000767">
    <property type="protein sequence ID" value="OQU79288.1"/>
    <property type="molecule type" value="Genomic_DNA"/>
</dbReference>
<dbReference type="Proteomes" id="UP000000768">
    <property type="component" value="Chromosome 8"/>
</dbReference>
<feature type="region of interest" description="Disordered" evidence="1">
    <location>
        <begin position="35"/>
        <end position="55"/>
    </location>
</feature>
<evidence type="ECO:0000256" key="1">
    <source>
        <dbReference type="SAM" id="MobiDB-lite"/>
    </source>
</evidence>
<reference evidence="2 3" key="1">
    <citation type="journal article" date="2009" name="Nature">
        <title>The Sorghum bicolor genome and the diversification of grasses.</title>
        <authorList>
            <person name="Paterson A.H."/>
            <person name="Bowers J.E."/>
            <person name="Bruggmann R."/>
            <person name="Dubchak I."/>
            <person name="Grimwood J."/>
            <person name="Gundlach H."/>
            <person name="Haberer G."/>
            <person name="Hellsten U."/>
            <person name="Mitros T."/>
            <person name="Poliakov A."/>
            <person name="Schmutz J."/>
            <person name="Spannagl M."/>
            <person name="Tang H."/>
            <person name="Wang X."/>
            <person name="Wicker T."/>
            <person name="Bharti A.K."/>
            <person name="Chapman J."/>
            <person name="Feltus F.A."/>
            <person name="Gowik U."/>
            <person name="Grigoriev I.V."/>
            <person name="Lyons E."/>
            <person name="Maher C.A."/>
            <person name="Martis M."/>
            <person name="Narechania A."/>
            <person name="Otillar R.P."/>
            <person name="Penning B.W."/>
            <person name="Salamov A.A."/>
            <person name="Wang Y."/>
            <person name="Zhang L."/>
            <person name="Carpita N.C."/>
            <person name="Freeling M."/>
            <person name="Gingle A.R."/>
            <person name="Hash C.T."/>
            <person name="Keller B."/>
            <person name="Klein P."/>
            <person name="Kresovich S."/>
            <person name="McCann M.C."/>
            <person name="Ming R."/>
            <person name="Peterson D.G."/>
            <person name="Mehboob-ur-Rahman"/>
            <person name="Ware D."/>
            <person name="Westhoff P."/>
            <person name="Mayer K.F."/>
            <person name="Messing J."/>
            <person name="Rokhsar D.S."/>
        </authorList>
    </citation>
    <scope>NUCLEOTIDE SEQUENCE [LARGE SCALE GENOMIC DNA]</scope>
    <source>
        <strain evidence="3">cv. BTx623</strain>
    </source>
</reference>
<keyword evidence="3" id="KW-1185">Reference proteome</keyword>
<dbReference type="InParanoid" id="A0A1Z5R6A3"/>
<dbReference type="Gramene" id="OQU79288">
    <property type="protein sequence ID" value="OQU79288"/>
    <property type="gene ID" value="SORBI_3008G124766"/>
</dbReference>
<sequence>MFTVFSGFASVCQSRVISGPTTSLGRSFVETGLARPLGPTTSLGHKLPEDTKKETKVNYERTIEQVTQLRGNIYMLPVSDDSELKTE</sequence>
<evidence type="ECO:0000313" key="2">
    <source>
        <dbReference type="EMBL" id="OQU79288.1"/>
    </source>
</evidence>
<feature type="compositionally biased region" description="Basic and acidic residues" evidence="1">
    <location>
        <begin position="46"/>
        <end position="55"/>
    </location>
</feature>
<evidence type="ECO:0000313" key="3">
    <source>
        <dbReference type="Proteomes" id="UP000000768"/>
    </source>
</evidence>
<name>A0A1Z5R6A3_SORBI</name>
<gene>
    <name evidence="2" type="ORF">SORBI_3008G124766</name>
</gene>
<accession>A0A1Z5R6A3</accession>